<comment type="caution">
    <text evidence="4">The sequence shown here is derived from an EMBL/GenBank/DDBJ whole genome shotgun (WGS) entry which is preliminary data.</text>
</comment>
<keyword evidence="5" id="KW-1185">Reference proteome</keyword>
<gene>
    <name evidence="4" type="ORF">FJV41_17005</name>
</gene>
<dbReference type="PROSITE" id="PS50234">
    <property type="entry name" value="VWFA"/>
    <property type="match status" value="1"/>
</dbReference>
<organism evidence="4 5">
    <name type="scientific">Myxococcus llanfairpwllgwyngyllgogerychwyrndrobwllllantysiliogogogochensis</name>
    <dbReference type="NCBI Taxonomy" id="2590453"/>
    <lineage>
        <taxon>Bacteria</taxon>
        <taxon>Pseudomonadati</taxon>
        <taxon>Myxococcota</taxon>
        <taxon>Myxococcia</taxon>
        <taxon>Myxococcales</taxon>
        <taxon>Cystobacterineae</taxon>
        <taxon>Myxococcaceae</taxon>
        <taxon>Myxococcus</taxon>
    </lineage>
</organism>
<dbReference type="Gene3D" id="3.40.50.410">
    <property type="entry name" value="von Willebrand factor, type A domain"/>
    <property type="match status" value="1"/>
</dbReference>
<dbReference type="SMART" id="SM00327">
    <property type="entry name" value="VWA"/>
    <property type="match status" value="1"/>
</dbReference>
<evidence type="ECO:0000256" key="2">
    <source>
        <dbReference type="SAM" id="SignalP"/>
    </source>
</evidence>
<proteinExistence type="predicted"/>
<feature type="signal peptide" evidence="2">
    <location>
        <begin position="1"/>
        <end position="18"/>
    </location>
</feature>
<name>A0A540X0P4_9BACT</name>
<feature type="coiled-coil region" evidence="1">
    <location>
        <begin position="352"/>
        <end position="379"/>
    </location>
</feature>
<reference evidence="4 5" key="1">
    <citation type="submission" date="2019-06" db="EMBL/GenBank/DDBJ databases">
        <authorList>
            <person name="Livingstone P."/>
            <person name="Whitworth D."/>
        </authorList>
    </citation>
    <scope>NUCLEOTIDE SEQUENCE [LARGE SCALE GENOMIC DNA]</scope>
    <source>
        <strain evidence="4 5">AM401</strain>
    </source>
</reference>
<sequence>MKPALKLPVILGSATVLALSALLLGKPASTPPPPEVPRPAPVAVAPPPRVEVPTPTKPAPADASAPVIQIALLLDTSGSMDGLLDQARTQLWNIVNRFSQARRGGAAPRLELALYAYGYAGEGAGSNEIRLLTPFTTDLDAISERLFALRTSGGSEHCGEVIQEASQKLAWSTNPDAMRLIFIAGNETFTQGPVDFREAVSAASKRGITVNTIHCGGYEQGISDQWKAAATLADGSYMNIDQNQKVVELPAPQDEEIARLGTELNKTYVVYGGAAGKASQIRQQEQDSLSRGVSVQNMAARSVAKSSGNYSNESWDLVDAVKKNKVDLGAVAADDLPEPMRNLDGDGRKAWLEAREKERAALQQRIQELGRQRQEFLAEARKKNPTEEESTLDGVIGQVVRREATKRQFTLE</sequence>
<dbReference type="Pfam" id="PF00092">
    <property type="entry name" value="VWA"/>
    <property type="match status" value="1"/>
</dbReference>
<dbReference type="RefSeq" id="WP_141643547.1">
    <property type="nucleotide sequence ID" value="NZ_VIFM01000059.1"/>
</dbReference>
<feature type="domain" description="VWFA" evidence="3">
    <location>
        <begin position="69"/>
        <end position="264"/>
    </location>
</feature>
<evidence type="ECO:0000313" key="5">
    <source>
        <dbReference type="Proteomes" id="UP000315369"/>
    </source>
</evidence>
<dbReference type="InterPro" id="IPR002035">
    <property type="entry name" value="VWF_A"/>
</dbReference>
<dbReference type="InterPro" id="IPR036465">
    <property type="entry name" value="vWFA_dom_sf"/>
</dbReference>
<evidence type="ECO:0000313" key="4">
    <source>
        <dbReference type="EMBL" id="TQF14763.1"/>
    </source>
</evidence>
<dbReference type="OrthoDB" id="5827268at2"/>
<dbReference type="EMBL" id="VIFM01000059">
    <property type="protein sequence ID" value="TQF14763.1"/>
    <property type="molecule type" value="Genomic_DNA"/>
</dbReference>
<keyword evidence="1" id="KW-0175">Coiled coil</keyword>
<keyword evidence="2" id="KW-0732">Signal</keyword>
<dbReference type="SUPFAM" id="SSF53300">
    <property type="entry name" value="vWA-like"/>
    <property type="match status" value="1"/>
</dbReference>
<dbReference type="Proteomes" id="UP000315369">
    <property type="component" value="Unassembled WGS sequence"/>
</dbReference>
<dbReference type="CDD" id="cd00198">
    <property type="entry name" value="vWFA"/>
    <property type="match status" value="1"/>
</dbReference>
<protein>
    <submittedName>
        <fullName evidence="4">VWA domain-containing protein</fullName>
    </submittedName>
</protein>
<accession>A0A540X0P4</accession>
<feature type="chain" id="PRO_5022244125" evidence="2">
    <location>
        <begin position="19"/>
        <end position="412"/>
    </location>
</feature>
<evidence type="ECO:0000256" key="1">
    <source>
        <dbReference type="SAM" id="Coils"/>
    </source>
</evidence>
<dbReference type="AlphaFoldDB" id="A0A540X0P4"/>
<evidence type="ECO:0000259" key="3">
    <source>
        <dbReference type="PROSITE" id="PS50234"/>
    </source>
</evidence>